<dbReference type="AlphaFoldDB" id="A0A0E0LYU5"/>
<dbReference type="HOGENOM" id="CLU_2853717_0_0_1"/>
<dbReference type="Proteomes" id="UP000026962">
    <property type="component" value="Chromosome 9"/>
</dbReference>
<keyword evidence="2" id="KW-1185">Reference proteome</keyword>
<dbReference type="EnsemblPlants" id="OPUNC09G02020.1">
    <property type="protein sequence ID" value="OPUNC09G02020.1"/>
    <property type="gene ID" value="OPUNC09G02020"/>
</dbReference>
<proteinExistence type="predicted"/>
<reference evidence="1" key="1">
    <citation type="submission" date="2015-04" db="UniProtKB">
        <authorList>
            <consortium name="EnsemblPlants"/>
        </authorList>
    </citation>
    <scope>IDENTIFICATION</scope>
</reference>
<organism evidence="1">
    <name type="scientific">Oryza punctata</name>
    <name type="common">Red rice</name>
    <dbReference type="NCBI Taxonomy" id="4537"/>
    <lineage>
        <taxon>Eukaryota</taxon>
        <taxon>Viridiplantae</taxon>
        <taxon>Streptophyta</taxon>
        <taxon>Embryophyta</taxon>
        <taxon>Tracheophyta</taxon>
        <taxon>Spermatophyta</taxon>
        <taxon>Magnoliopsida</taxon>
        <taxon>Liliopsida</taxon>
        <taxon>Poales</taxon>
        <taxon>Poaceae</taxon>
        <taxon>BOP clade</taxon>
        <taxon>Oryzoideae</taxon>
        <taxon>Oryzeae</taxon>
        <taxon>Oryzinae</taxon>
        <taxon>Oryza</taxon>
    </lineage>
</organism>
<accession>A0A0E0LYU5</accession>
<evidence type="ECO:0000313" key="1">
    <source>
        <dbReference type="EnsemblPlants" id="OPUNC09G02020.1"/>
    </source>
</evidence>
<dbReference type="Gramene" id="OPUNC09G02020.1">
    <property type="protein sequence ID" value="OPUNC09G02020.1"/>
    <property type="gene ID" value="OPUNC09G02020"/>
</dbReference>
<protein>
    <submittedName>
        <fullName evidence="1">Uncharacterized protein</fullName>
    </submittedName>
</protein>
<reference evidence="1" key="2">
    <citation type="submission" date="2018-05" db="EMBL/GenBank/DDBJ databases">
        <title>OpunRS2 (Oryza punctata Reference Sequence Version 2).</title>
        <authorList>
            <person name="Zhang J."/>
            <person name="Kudrna D."/>
            <person name="Lee S."/>
            <person name="Talag J."/>
            <person name="Welchert J."/>
            <person name="Wing R.A."/>
        </authorList>
    </citation>
    <scope>NUCLEOTIDE SEQUENCE [LARGE SCALE GENOMIC DNA]</scope>
</reference>
<evidence type="ECO:0000313" key="2">
    <source>
        <dbReference type="Proteomes" id="UP000026962"/>
    </source>
</evidence>
<sequence length="65" mass="7663">MDRAFTLHMPYQCQLMTFREPATRDRRLFQCPNYHEVDTENPPFDGTNMYASLEIHTVPKEEGGK</sequence>
<name>A0A0E0LYU5_ORYPU</name>